<feature type="compositionally biased region" description="Low complexity" evidence="3">
    <location>
        <begin position="13"/>
        <end position="22"/>
    </location>
</feature>
<dbReference type="PANTHER" id="PTHR15074:SF5">
    <property type="entry name" value="5-METHYLCYTOSINE G_T MISMATCH-SPECIFIC DNA GLYCOSYLASE"/>
    <property type="match status" value="1"/>
</dbReference>
<feature type="compositionally biased region" description="Basic residues" evidence="3">
    <location>
        <begin position="902"/>
        <end position="912"/>
    </location>
</feature>
<comment type="subcellular location">
    <subcellularLocation>
        <location evidence="1">Nucleus</location>
    </subcellularLocation>
</comment>
<evidence type="ECO:0000256" key="2">
    <source>
        <dbReference type="ARBA" id="ARBA00023242"/>
    </source>
</evidence>
<dbReference type="EMBL" id="JAPCWZ010000002">
    <property type="protein sequence ID" value="KAK8877084.1"/>
    <property type="molecule type" value="Genomic_DNA"/>
</dbReference>
<evidence type="ECO:0000256" key="3">
    <source>
        <dbReference type="SAM" id="MobiDB-lite"/>
    </source>
</evidence>
<feature type="region of interest" description="Disordered" evidence="3">
    <location>
        <begin position="704"/>
        <end position="763"/>
    </location>
</feature>
<dbReference type="SUPFAM" id="SSF101447">
    <property type="entry name" value="Formin homology 2 domain (FH2 domain)"/>
    <property type="match status" value="1"/>
</dbReference>
<evidence type="ECO:0000313" key="4">
    <source>
        <dbReference type="EMBL" id="KAK8877084.1"/>
    </source>
</evidence>
<feature type="compositionally biased region" description="Polar residues" evidence="3">
    <location>
        <begin position="749"/>
        <end position="760"/>
    </location>
</feature>
<accession>A0ABR2JGX9</accession>
<feature type="compositionally biased region" description="Acidic residues" evidence="3">
    <location>
        <begin position="875"/>
        <end position="888"/>
    </location>
</feature>
<feature type="region of interest" description="Disordered" evidence="3">
    <location>
        <begin position="850"/>
        <end position="925"/>
    </location>
</feature>
<keyword evidence="5" id="KW-1185">Reference proteome</keyword>
<feature type="compositionally biased region" description="Basic and acidic residues" evidence="3">
    <location>
        <begin position="158"/>
        <end position="177"/>
    </location>
</feature>
<gene>
    <name evidence="4" type="ORF">PGQ11_002030</name>
</gene>
<evidence type="ECO:0000256" key="1">
    <source>
        <dbReference type="ARBA" id="ARBA00004123"/>
    </source>
</evidence>
<name>A0ABR2JGX9_9PEZI</name>
<organism evidence="4 5">
    <name type="scientific">Apiospora arundinis</name>
    <dbReference type="NCBI Taxonomy" id="335852"/>
    <lineage>
        <taxon>Eukaryota</taxon>
        <taxon>Fungi</taxon>
        <taxon>Dikarya</taxon>
        <taxon>Ascomycota</taxon>
        <taxon>Pezizomycotina</taxon>
        <taxon>Sordariomycetes</taxon>
        <taxon>Xylariomycetidae</taxon>
        <taxon>Amphisphaeriales</taxon>
        <taxon>Apiosporaceae</taxon>
        <taxon>Apiospora</taxon>
    </lineage>
</organism>
<feature type="compositionally biased region" description="Basic and acidic residues" evidence="3">
    <location>
        <begin position="188"/>
        <end position="211"/>
    </location>
</feature>
<comment type="caution">
    <text evidence="4">The sequence shown here is derived from an EMBL/GenBank/DDBJ whole genome shotgun (WGS) entry which is preliminary data.</text>
</comment>
<feature type="compositionally biased region" description="Basic and acidic residues" evidence="3">
    <location>
        <begin position="92"/>
        <end position="129"/>
    </location>
</feature>
<dbReference type="Proteomes" id="UP001390339">
    <property type="component" value="Unassembled WGS sequence"/>
</dbReference>
<proteinExistence type="predicted"/>
<feature type="compositionally biased region" description="Basic and acidic residues" evidence="3">
    <location>
        <begin position="352"/>
        <end position="367"/>
    </location>
</feature>
<sequence>MGATSGDDMVSGSSLTASALTASDDKSRTEHRRSRSKMDRPRGEKEREKDRDRDKDGHRSSLHKSKSSRSSKLMDGESQVTSTSHRRHRSSREKEGRDRDRDRDDKDRDREKDKDKERERRERHRDLAKKNASMSDLVPEFRTGSRVSVPYPTFSKVHSRECVSREDVSATAKRADDPYTPEPTDLGSGERQRSKSVENLHRRPSTRKDGRPPSPPETDMSEKRRSYNSTPRSTDAPDRPTSRTSGGVSRSGSKRDDKSKLSRTSSQATYKSPPTRLQPGFEADDEYSVLSDDKTAGGRSAATSVPPKRTASKRDRKLEALDAEDSPASVQDSSPRTPTATPQFPPPNYLPSEKRSYTPRYPDEERPTPSATPMTDFGPPPPPPPPPPPLDIQEVPRIDYLLQNGGLQQPISKHFLSVLPRQYGMRVSNPPLVGPDVLFTPFFNLLDQYQNVIHKQGSVAVATGHKSVARRLLDRLEDVFSRDLPEEGCSCVMCERTPNEHRGLGWGEVLERVGGRVELPQWPPFDFAMLGANGVEKLGDLPPRSSSPVQLDPDIAEEFREHYLRQSKKVRSAVDKWMDSNAEEPAPPPQEMDDETLEFAILTSLNEEERPYFNALLLGSRELAPTVRAPTPNVRKPRVDFIVKCGLSLQRLYRLPQVPRDAETAMYLVKNPFHHDLLVTIVDINPQEWEILTSGRFDGFLWSGVDNDDGTTPTAENPGSRGGTPANGMFSPPPSRGNMGSGMGYRPTSGMSNSRNTTPFSGVYSRGATPASFISLSSSAAPGYSRQAVSHDEEVEMAVLAEVEREIYQGMEQLEDAFEKLHRRAEMVRNALRQRSAGLTMSMQNRKGANGIDVLPQLSGDSTQDGYARPNWANGDEESESDWNDDSESLAPDDSASNISSSRHRRPKRRTERRTPAPIDEEDEE</sequence>
<reference evidence="4 5" key="1">
    <citation type="journal article" date="2024" name="IMA Fungus">
        <title>Apiospora arundinis, a panoply of carbohydrate-active enzymes and secondary metabolites.</title>
        <authorList>
            <person name="Sorensen T."/>
            <person name="Petersen C."/>
            <person name="Muurmann A.T."/>
            <person name="Christiansen J.V."/>
            <person name="Brundto M.L."/>
            <person name="Overgaard C.K."/>
            <person name="Boysen A.T."/>
            <person name="Wollenberg R.D."/>
            <person name="Larsen T.O."/>
            <person name="Sorensen J.L."/>
            <person name="Nielsen K.L."/>
            <person name="Sondergaard T.E."/>
        </authorList>
    </citation>
    <scope>NUCLEOTIDE SEQUENCE [LARGE SCALE GENOMIC DNA]</scope>
    <source>
        <strain evidence="4 5">AAU 773</strain>
    </source>
</reference>
<dbReference type="InterPro" id="IPR045138">
    <property type="entry name" value="MeCP2/MBD4"/>
</dbReference>
<feature type="compositionally biased region" description="Basic residues" evidence="3">
    <location>
        <begin position="60"/>
        <end position="69"/>
    </location>
</feature>
<feature type="compositionally biased region" description="Pro residues" evidence="3">
    <location>
        <begin position="378"/>
        <end position="390"/>
    </location>
</feature>
<feature type="region of interest" description="Disordered" evidence="3">
    <location>
        <begin position="1"/>
        <end position="393"/>
    </location>
</feature>
<dbReference type="PANTHER" id="PTHR15074">
    <property type="entry name" value="METHYL-CPG-BINDING PROTEIN"/>
    <property type="match status" value="1"/>
</dbReference>
<evidence type="ECO:0000313" key="5">
    <source>
        <dbReference type="Proteomes" id="UP001390339"/>
    </source>
</evidence>
<feature type="compositionally biased region" description="Polar residues" evidence="3">
    <location>
        <begin position="328"/>
        <end position="342"/>
    </location>
</feature>
<feature type="compositionally biased region" description="Low complexity" evidence="3">
    <location>
        <begin position="242"/>
        <end position="251"/>
    </location>
</feature>
<keyword evidence="2" id="KW-0539">Nucleus</keyword>
<feature type="compositionally biased region" description="Basic and acidic residues" evidence="3">
    <location>
        <begin position="36"/>
        <end position="59"/>
    </location>
</feature>
<protein>
    <submittedName>
        <fullName evidence="4">5-methylcytosine g t mismatch-specific DNA protein</fullName>
    </submittedName>
</protein>